<dbReference type="GO" id="GO:0006260">
    <property type="term" value="P:DNA replication"/>
    <property type="evidence" value="ECO:0007669"/>
    <property type="project" value="InterPro"/>
</dbReference>
<dbReference type="PROSITE" id="PS51199">
    <property type="entry name" value="SF4_HELICASE"/>
    <property type="match status" value="1"/>
</dbReference>
<sequence>MTNIETIENTEFFKLEKTTETEKDKSENNKFKTLFCDNTIKEMLNNKIENIDSNGIKTNFSALDSNTKGLTNKHLYVLAGRSGTGKTTLMINLINNIMKEINQNTNDVVLFISLEVPANEIAQKFVNLHFKNKVLDNYSKDELIDLKNKWFNEEHQNKTFLRYLKNLIILDNYNLYASELINLINEMKKENMNVRALFIDHLQIFKYSLQQLGKREEINKIMLELKNIAKYFNIPVVALSQLSRPSKSDSIEKDCFNVPKPKLTDLKESSSIEETADVVALLYTANVLSDDTEILHLSIDKNRNGKKAVERLGFDKKFSRIVSIGEDFGQWE</sequence>
<dbReference type="AlphaFoldDB" id="A0A6H0V4W8"/>
<dbReference type="Pfam" id="PF03796">
    <property type="entry name" value="DnaB_C"/>
    <property type="match status" value="1"/>
</dbReference>
<accession>A0A6H0V4W8</accession>
<proteinExistence type="predicted"/>
<name>A0A6H0V4W8_9BACT</name>
<dbReference type="GO" id="GO:0005829">
    <property type="term" value="C:cytosol"/>
    <property type="evidence" value="ECO:0007669"/>
    <property type="project" value="TreeGrafter"/>
</dbReference>
<dbReference type="PANTHER" id="PTHR30153">
    <property type="entry name" value="REPLICATIVE DNA HELICASE DNAB"/>
    <property type="match status" value="1"/>
</dbReference>
<dbReference type="InterPro" id="IPR007694">
    <property type="entry name" value="DNA_helicase_DnaB-like_C"/>
</dbReference>
<dbReference type="GO" id="GO:0005524">
    <property type="term" value="F:ATP binding"/>
    <property type="evidence" value="ECO:0007669"/>
    <property type="project" value="InterPro"/>
</dbReference>
<evidence type="ECO:0000259" key="1">
    <source>
        <dbReference type="PROSITE" id="PS51199"/>
    </source>
</evidence>
<dbReference type="Proteomes" id="UP000503310">
    <property type="component" value="Chromosome"/>
</dbReference>
<evidence type="ECO:0000313" key="2">
    <source>
        <dbReference type="EMBL" id="QIW62516.1"/>
    </source>
</evidence>
<gene>
    <name evidence="2" type="ORF">GOQ20_03800</name>
</gene>
<dbReference type="SUPFAM" id="SSF52540">
    <property type="entry name" value="P-loop containing nucleoside triphosphate hydrolases"/>
    <property type="match status" value="1"/>
</dbReference>
<reference evidence="2 3" key="1">
    <citation type="submission" date="2019-12" db="EMBL/GenBank/DDBJ databases">
        <title>Sequencing and analysis of the whole genome of Mycoplasma gallinaceum strain Peacock20181011.</title>
        <authorList>
            <person name="Liu X."/>
            <person name="Qin Z."/>
            <person name="Xu H."/>
        </authorList>
    </citation>
    <scope>NUCLEOTIDE SEQUENCE [LARGE SCALE GENOMIC DNA]</scope>
    <source>
        <strain evidence="2 3">Peacock20181011</strain>
    </source>
</reference>
<protein>
    <submittedName>
        <fullName evidence="2">AAA family ATPase</fullName>
    </submittedName>
</protein>
<dbReference type="InterPro" id="IPR027417">
    <property type="entry name" value="P-loop_NTPase"/>
</dbReference>
<dbReference type="Gene3D" id="3.40.50.300">
    <property type="entry name" value="P-loop containing nucleotide triphosphate hydrolases"/>
    <property type="match status" value="1"/>
</dbReference>
<organism evidence="2 3">
    <name type="scientific">Mycoplasmopsis gallinacea</name>
    <dbReference type="NCBI Taxonomy" id="29556"/>
    <lineage>
        <taxon>Bacteria</taxon>
        <taxon>Bacillati</taxon>
        <taxon>Mycoplasmatota</taxon>
        <taxon>Mycoplasmoidales</taxon>
        <taxon>Metamycoplasmataceae</taxon>
        <taxon>Mycoplasmopsis</taxon>
    </lineage>
</organism>
<feature type="domain" description="SF4 helicase" evidence="1">
    <location>
        <begin position="49"/>
        <end position="328"/>
    </location>
</feature>
<dbReference type="GO" id="GO:0003678">
    <property type="term" value="F:DNA helicase activity"/>
    <property type="evidence" value="ECO:0007669"/>
    <property type="project" value="InterPro"/>
</dbReference>
<dbReference type="RefSeq" id="WP_167845470.1">
    <property type="nucleotide sequence ID" value="NZ_CP047225.1"/>
</dbReference>
<evidence type="ECO:0000313" key="3">
    <source>
        <dbReference type="Proteomes" id="UP000503310"/>
    </source>
</evidence>
<dbReference type="EMBL" id="CP047225">
    <property type="protein sequence ID" value="QIW62516.1"/>
    <property type="molecule type" value="Genomic_DNA"/>
</dbReference>
<dbReference type="PANTHER" id="PTHR30153:SF2">
    <property type="entry name" value="REPLICATIVE DNA HELICASE"/>
    <property type="match status" value="1"/>
</dbReference>